<reference evidence="1 2" key="1">
    <citation type="submission" date="2015-01" db="EMBL/GenBank/DDBJ databases">
        <title>Evolution of Trichinella species and genotypes.</title>
        <authorList>
            <person name="Korhonen P.K."/>
            <person name="Edoardo P."/>
            <person name="Giuseppe L.R."/>
            <person name="Gasser R.B."/>
        </authorList>
    </citation>
    <scope>NUCLEOTIDE SEQUENCE [LARGE SCALE GENOMIC DNA]</scope>
    <source>
        <strain evidence="1">ISS37</strain>
    </source>
</reference>
<sequence>LVVGQAVQLAVSMINTLYNSPPATASSSIWLLVFNAAWCPPKRRMHWHPFCSGKSASQNTDSCKTTFRVNYFSFVNYLSSNTTFDYFVNLDLAAISLPHPKGKKF</sequence>
<proteinExistence type="predicted"/>
<gene>
    <name evidence="1" type="ORF">T07_5932</name>
</gene>
<comment type="caution">
    <text evidence="1">The sequence shown here is derived from an EMBL/GenBank/DDBJ whole genome shotgun (WGS) entry which is preliminary data.</text>
</comment>
<accession>A0A0V0SAJ5</accession>
<keyword evidence="2" id="KW-1185">Reference proteome</keyword>
<evidence type="ECO:0000313" key="2">
    <source>
        <dbReference type="Proteomes" id="UP000054630"/>
    </source>
</evidence>
<protein>
    <submittedName>
        <fullName evidence="1">Uncharacterized protein</fullName>
    </submittedName>
</protein>
<feature type="non-terminal residue" evidence="1">
    <location>
        <position position="1"/>
    </location>
</feature>
<dbReference type="AlphaFoldDB" id="A0A0V0SAJ5"/>
<dbReference type="EMBL" id="JYDL01000022">
    <property type="protein sequence ID" value="KRX23753.1"/>
    <property type="molecule type" value="Genomic_DNA"/>
</dbReference>
<dbReference type="Proteomes" id="UP000054630">
    <property type="component" value="Unassembled WGS sequence"/>
</dbReference>
<name>A0A0V0SAJ5_9BILA</name>
<organism evidence="1 2">
    <name type="scientific">Trichinella nelsoni</name>
    <dbReference type="NCBI Taxonomy" id="6336"/>
    <lineage>
        <taxon>Eukaryota</taxon>
        <taxon>Metazoa</taxon>
        <taxon>Ecdysozoa</taxon>
        <taxon>Nematoda</taxon>
        <taxon>Enoplea</taxon>
        <taxon>Dorylaimia</taxon>
        <taxon>Trichinellida</taxon>
        <taxon>Trichinellidae</taxon>
        <taxon>Trichinella</taxon>
    </lineage>
</organism>
<evidence type="ECO:0000313" key="1">
    <source>
        <dbReference type="EMBL" id="KRX23753.1"/>
    </source>
</evidence>